<keyword evidence="3" id="KW-1185">Reference proteome</keyword>
<dbReference type="Gene3D" id="3.40.50.300">
    <property type="entry name" value="P-loop containing nucleotide triphosphate hydrolases"/>
    <property type="match status" value="1"/>
</dbReference>
<dbReference type="AlphaFoldDB" id="U2Q736"/>
<dbReference type="GO" id="GO:0016887">
    <property type="term" value="F:ATP hydrolysis activity"/>
    <property type="evidence" value="ECO:0007669"/>
    <property type="project" value="InterPro"/>
</dbReference>
<sequence length="279" mass="32819">MLEFNNYKKKINKNTSLELDFKIDKGEILSIISDSSEGLNIIKESFQNRTKYKGNILFDNKKIEKEKIIFIDDYGFYENITVLKNLKQMLTIFKIGYSAEKLKEKLQLLSIDENKKYKNLEKKEKIKFHILFSLLIKQKLLIIEDIDNSLSKEDKIVIKNLLLTEKSRKTTVVILDTMLNRLTELANTVIVISNCEKSYYGLLKDLLIIKKLAAVTVSHQDDLEIILQNYQYTIYNDKEIVVREEVLEDIVYELLKNNIEVYQIRNLGEKIKLYEEEGD</sequence>
<reference evidence="2 3" key="1">
    <citation type="submission" date="2013-08" db="EMBL/GenBank/DDBJ databases">
        <authorList>
            <person name="Weinstock G."/>
            <person name="Sodergren E."/>
            <person name="Wylie T."/>
            <person name="Fulton L."/>
            <person name="Fulton R."/>
            <person name="Fronick C."/>
            <person name="O'Laughlin M."/>
            <person name="Godfrey J."/>
            <person name="Miner T."/>
            <person name="Herter B."/>
            <person name="Appelbaum E."/>
            <person name="Cordes M."/>
            <person name="Lek S."/>
            <person name="Wollam A."/>
            <person name="Pepin K.H."/>
            <person name="Palsikar V.B."/>
            <person name="Mitreva M."/>
            <person name="Wilson R.K."/>
        </authorList>
    </citation>
    <scope>NUCLEOTIDE SEQUENCE [LARGE SCALE GENOMIC DNA]</scope>
    <source>
        <strain evidence="2 3">ATCC 700627</strain>
    </source>
</reference>
<organism evidence="2 3">
    <name type="scientific">Gemella bergeri ATCC 700627</name>
    <dbReference type="NCBI Taxonomy" id="1321820"/>
    <lineage>
        <taxon>Bacteria</taxon>
        <taxon>Bacillati</taxon>
        <taxon>Bacillota</taxon>
        <taxon>Bacilli</taxon>
        <taxon>Bacillales</taxon>
        <taxon>Gemellaceae</taxon>
        <taxon>Gemella</taxon>
    </lineage>
</organism>
<evidence type="ECO:0000259" key="1">
    <source>
        <dbReference type="PROSITE" id="PS50893"/>
    </source>
</evidence>
<accession>U2Q736</accession>
<dbReference type="GO" id="GO:0005524">
    <property type="term" value="F:ATP binding"/>
    <property type="evidence" value="ECO:0007669"/>
    <property type="project" value="InterPro"/>
</dbReference>
<gene>
    <name evidence="2" type="ORF">HMPREF1983_00759</name>
</gene>
<evidence type="ECO:0000313" key="3">
    <source>
        <dbReference type="Proteomes" id="UP000016637"/>
    </source>
</evidence>
<dbReference type="PATRIC" id="fig|1321820.3.peg.742"/>
<protein>
    <recommendedName>
        <fullName evidence="1">ABC transporter domain-containing protein</fullName>
    </recommendedName>
</protein>
<dbReference type="SUPFAM" id="SSF52540">
    <property type="entry name" value="P-loop containing nucleoside triphosphate hydrolases"/>
    <property type="match status" value="1"/>
</dbReference>
<dbReference type="InterPro" id="IPR027417">
    <property type="entry name" value="P-loop_NTPase"/>
</dbReference>
<proteinExistence type="predicted"/>
<dbReference type="Proteomes" id="UP000016637">
    <property type="component" value="Unassembled WGS sequence"/>
</dbReference>
<feature type="domain" description="ABC transporter" evidence="1">
    <location>
        <begin position="1"/>
        <end position="219"/>
    </location>
</feature>
<dbReference type="RefSeq" id="WP_021753404.1">
    <property type="nucleotide sequence ID" value="NZ_KI271862.1"/>
</dbReference>
<name>U2Q736_9BACL</name>
<dbReference type="eggNOG" id="COG4152">
    <property type="taxonomic scope" value="Bacteria"/>
</dbReference>
<dbReference type="EMBL" id="AWVP01000046">
    <property type="protein sequence ID" value="ERK58575.1"/>
    <property type="molecule type" value="Genomic_DNA"/>
</dbReference>
<dbReference type="InterPro" id="IPR003439">
    <property type="entry name" value="ABC_transporter-like_ATP-bd"/>
</dbReference>
<comment type="caution">
    <text evidence="2">The sequence shown here is derived from an EMBL/GenBank/DDBJ whole genome shotgun (WGS) entry which is preliminary data.</text>
</comment>
<evidence type="ECO:0000313" key="2">
    <source>
        <dbReference type="EMBL" id="ERK58575.1"/>
    </source>
</evidence>
<dbReference type="HOGENOM" id="CLU_086945_0_0_9"/>
<dbReference type="PROSITE" id="PS50893">
    <property type="entry name" value="ABC_TRANSPORTER_2"/>
    <property type="match status" value="1"/>
</dbReference>